<keyword evidence="5" id="KW-1185">Reference proteome</keyword>
<feature type="region of interest" description="Disordered" evidence="2">
    <location>
        <begin position="57"/>
        <end position="93"/>
    </location>
</feature>
<feature type="compositionally biased region" description="Basic and acidic residues" evidence="2">
    <location>
        <begin position="25"/>
        <end position="35"/>
    </location>
</feature>
<dbReference type="InterPro" id="IPR012677">
    <property type="entry name" value="Nucleotide-bd_a/b_plait_sf"/>
</dbReference>
<dbReference type="CDD" id="cd00590">
    <property type="entry name" value="RRM_SF"/>
    <property type="match status" value="1"/>
</dbReference>
<dbReference type="PROSITE" id="PS50102">
    <property type="entry name" value="RRM"/>
    <property type="match status" value="1"/>
</dbReference>
<dbReference type="EMBL" id="LT629973">
    <property type="protein sequence ID" value="SEH88040.1"/>
    <property type="molecule type" value="Genomic_DNA"/>
</dbReference>
<name>A0A1H6LHZ6_9BACT</name>
<evidence type="ECO:0000313" key="4">
    <source>
        <dbReference type="EMBL" id="SEH88040.1"/>
    </source>
</evidence>
<proteinExistence type="predicted"/>
<dbReference type="Gene3D" id="3.30.70.330">
    <property type="match status" value="1"/>
</dbReference>
<dbReference type="Pfam" id="PF00076">
    <property type="entry name" value="RRM_1"/>
    <property type="match status" value="1"/>
</dbReference>
<dbReference type="SMART" id="SM00360">
    <property type="entry name" value="RRM"/>
    <property type="match status" value="1"/>
</dbReference>
<feature type="compositionally biased region" description="Low complexity" evidence="2">
    <location>
        <begin position="1"/>
        <end position="13"/>
    </location>
</feature>
<accession>A0A1H6LHZ6</accession>
<sequence>MSQHQTHGRQGQGSRRRSYNKSNYRRGEGSHRMPRPEQPPVKLTFWQKLLKAIGLYKPAPPVKRSAPRTNTRVAGESRPPQKERRASFSKAPTSSPRLYIGNLSYEASEVDIEELFKGIGDVKSVEIIYNPRTHKSKGYGFVEMYQMGDAARCVEVLHGQPFMGRELMVSAANERQERQDDRQPADRQEPAGFDPDDV</sequence>
<dbReference type="KEGG" id="agl:PYTT_1417"/>
<dbReference type="STRING" id="1679444.PYTT_1417"/>
<feature type="compositionally biased region" description="Basic and acidic residues" evidence="2">
    <location>
        <begin position="174"/>
        <end position="189"/>
    </location>
</feature>
<keyword evidence="1" id="KW-0694">RNA-binding</keyword>
<dbReference type="GO" id="GO:0003723">
    <property type="term" value="F:RNA binding"/>
    <property type="evidence" value="ECO:0007669"/>
    <property type="project" value="UniProtKB-KW"/>
</dbReference>
<reference evidence="5" key="1">
    <citation type="submission" date="2016-09" db="EMBL/GenBank/DDBJ databases">
        <authorList>
            <person name="Koehorst J."/>
        </authorList>
    </citation>
    <scope>NUCLEOTIDE SEQUENCE [LARGE SCALE GENOMIC DNA]</scope>
</reference>
<feature type="region of interest" description="Disordered" evidence="2">
    <location>
        <begin position="170"/>
        <end position="198"/>
    </location>
</feature>
<dbReference type="RefSeq" id="WP_083076302.1">
    <property type="nucleotide sequence ID" value="NZ_JACVVN010000009.1"/>
</dbReference>
<dbReference type="InterPro" id="IPR035979">
    <property type="entry name" value="RBD_domain_sf"/>
</dbReference>
<dbReference type="InterPro" id="IPR000504">
    <property type="entry name" value="RRM_dom"/>
</dbReference>
<dbReference type="AlphaFoldDB" id="A0A1H6LHZ6"/>
<evidence type="ECO:0000256" key="1">
    <source>
        <dbReference type="ARBA" id="ARBA00022884"/>
    </source>
</evidence>
<feature type="region of interest" description="Disordered" evidence="2">
    <location>
        <begin position="1"/>
        <end position="41"/>
    </location>
</feature>
<evidence type="ECO:0000313" key="5">
    <source>
        <dbReference type="Proteomes" id="UP000176204"/>
    </source>
</evidence>
<protein>
    <submittedName>
        <fullName evidence="4">Rna recognition motif domain</fullName>
    </submittedName>
</protein>
<evidence type="ECO:0000259" key="3">
    <source>
        <dbReference type="PROSITE" id="PS50102"/>
    </source>
</evidence>
<dbReference type="PANTHER" id="PTHR48025">
    <property type="entry name" value="OS02G0815200 PROTEIN"/>
    <property type="match status" value="1"/>
</dbReference>
<dbReference type="InterPro" id="IPR050502">
    <property type="entry name" value="Euk_RNA-bind_prot"/>
</dbReference>
<dbReference type="OrthoDB" id="195249at2"/>
<organism evidence="4 5">
    <name type="scientific">Akkermansia glycaniphila</name>
    <dbReference type="NCBI Taxonomy" id="1679444"/>
    <lineage>
        <taxon>Bacteria</taxon>
        <taxon>Pseudomonadati</taxon>
        <taxon>Verrucomicrobiota</taxon>
        <taxon>Verrucomicrobiia</taxon>
        <taxon>Verrucomicrobiales</taxon>
        <taxon>Akkermansiaceae</taxon>
        <taxon>Akkermansia</taxon>
    </lineage>
</organism>
<dbReference type="SUPFAM" id="SSF54928">
    <property type="entry name" value="RNA-binding domain, RBD"/>
    <property type="match status" value="1"/>
</dbReference>
<feature type="domain" description="RRM" evidence="3">
    <location>
        <begin position="96"/>
        <end position="174"/>
    </location>
</feature>
<dbReference type="Proteomes" id="UP000176204">
    <property type="component" value="Chromosome I"/>
</dbReference>
<dbReference type="PANTHER" id="PTHR48025:SF1">
    <property type="entry name" value="RRM DOMAIN-CONTAINING PROTEIN"/>
    <property type="match status" value="1"/>
</dbReference>
<gene>
    <name evidence="4" type="ORF">PYTT_1417</name>
</gene>
<evidence type="ECO:0000256" key="2">
    <source>
        <dbReference type="SAM" id="MobiDB-lite"/>
    </source>
</evidence>